<protein>
    <submittedName>
        <fullName evidence="1">Uncharacterized protein</fullName>
    </submittedName>
</protein>
<dbReference type="EMBL" id="LAZR01058821">
    <property type="protein sequence ID" value="KKK69089.1"/>
    <property type="molecule type" value="Genomic_DNA"/>
</dbReference>
<proteinExistence type="predicted"/>
<gene>
    <name evidence="1" type="ORF">LCGC14_2937500</name>
</gene>
<comment type="caution">
    <text evidence="1">The sequence shown here is derived from an EMBL/GenBank/DDBJ whole genome shotgun (WGS) entry which is preliminary data.</text>
</comment>
<accession>A0A0F8ZRT1</accession>
<organism evidence="1">
    <name type="scientific">marine sediment metagenome</name>
    <dbReference type="NCBI Taxonomy" id="412755"/>
    <lineage>
        <taxon>unclassified sequences</taxon>
        <taxon>metagenomes</taxon>
        <taxon>ecological metagenomes</taxon>
    </lineage>
</organism>
<reference evidence="1" key="1">
    <citation type="journal article" date="2015" name="Nature">
        <title>Complex archaea that bridge the gap between prokaryotes and eukaryotes.</title>
        <authorList>
            <person name="Spang A."/>
            <person name="Saw J.H."/>
            <person name="Jorgensen S.L."/>
            <person name="Zaremba-Niedzwiedzka K."/>
            <person name="Martijn J."/>
            <person name="Lind A.E."/>
            <person name="van Eijk R."/>
            <person name="Schleper C."/>
            <person name="Guy L."/>
            <person name="Ettema T.J."/>
        </authorList>
    </citation>
    <scope>NUCLEOTIDE SEQUENCE</scope>
</reference>
<feature type="non-terminal residue" evidence="1">
    <location>
        <position position="1"/>
    </location>
</feature>
<name>A0A0F8ZRT1_9ZZZZ</name>
<sequence>IIILILGIVFGKPGKDGESNYRRSKNERIKMESKD</sequence>
<evidence type="ECO:0000313" key="1">
    <source>
        <dbReference type="EMBL" id="KKK69089.1"/>
    </source>
</evidence>
<dbReference type="AlphaFoldDB" id="A0A0F8ZRT1"/>